<dbReference type="EMBL" id="CP021425">
    <property type="protein sequence ID" value="ARU54972.1"/>
    <property type="molecule type" value="Genomic_DNA"/>
</dbReference>
<evidence type="ECO:0000259" key="9">
    <source>
        <dbReference type="PROSITE" id="PS50885"/>
    </source>
</evidence>
<feature type="domain" description="HAMP" evidence="9">
    <location>
        <begin position="373"/>
        <end position="426"/>
    </location>
</feature>
<reference evidence="10 11" key="1">
    <citation type="submission" date="2017-05" db="EMBL/GenBank/DDBJ databases">
        <title>Genomic insights into alkan degradation activity of Oleiphilus messinensis.</title>
        <authorList>
            <person name="Kozyavkin S.A."/>
            <person name="Slesarev A.I."/>
            <person name="Golyshin P.N."/>
            <person name="Korzhenkov A."/>
            <person name="Golyshina O.N."/>
            <person name="Toshchakov S.V."/>
        </authorList>
    </citation>
    <scope>NUCLEOTIDE SEQUENCE [LARGE SCALE GENOMIC DNA]</scope>
    <source>
        <strain evidence="10 11">ME102</strain>
    </source>
</reference>
<dbReference type="SMART" id="SM00283">
    <property type="entry name" value="MA"/>
    <property type="match status" value="1"/>
</dbReference>
<dbReference type="InterPro" id="IPR003660">
    <property type="entry name" value="HAMP_dom"/>
</dbReference>
<dbReference type="InterPro" id="IPR004089">
    <property type="entry name" value="MCPsignal_dom"/>
</dbReference>
<evidence type="ECO:0000313" key="10">
    <source>
        <dbReference type="EMBL" id="ARU54972.1"/>
    </source>
</evidence>
<evidence type="ECO:0000256" key="7">
    <source>
        <dbReference type="SAM" id="Phobius"/>
    </source>
</evidence>
<proteinExistence type="inferred from homology"/>
<dbReference type="GO" id="GO:0016020">
    <property type="term" value="C:membrane"/>
    <property type="evidence" value="ECO:0007669"/>
    <property type="project" value="UniProtKB-SubCell"/>
</dbReference>
<keyword evidence="7" id="KW-0812">Transmembrane</keyword>
<dbReference type="PROSITE" id="PS50111">
    <property type="entry name" value="CHEMOTAXIS_TRANSDUC_2"/>
    <property type="match status" value="1"/>
</dbReference>
<dbReference type="PANTHER" id="PTHR32089">
    <property type="entry name" value="METHYL-ACCEPTING CHEMOTAXIS PROTEIN MCPB"/>
    <property type="match status" value="1"/>
</dbReference>
<name>A0A1Y0I3C2_9GAMM</name>
<dbReference type="SMART" id="SM00304">
    <property type="entry name" value="HAMP"/>
    <property type="match status" value="1"/>
</dbReference>
<evidence type="ECO:0000259" key="8">
    <source>
        <dbReference type="PROSITE" id="PS50111"/>
    </source>
</evidence>
<protein>
    <submittedName>
        <fullName evidence="10">Methyl-accepting chemotaxis protein</fullName>
    </submittedName>
</protein>
<dbReference type="Pfam" id="PF00015">
    <property type="entry name" value="MCPsignal"/>
    <property type="match status" value="1"/>
</dbReference>
<dbReference type="Gene3D" id="1.10.287.950">
    <property type="entry name" value="Methyl-accepting chemotaxis protein"/>
    <property type="match status" value="1"/>
</dbReference>
<feature type="region of interest" description="Disordered" evidence="6">
    <location>
        <begin position="477"/>
        <end position="497"/>
    </location>
</feature>
<keyword evidence="2 4" id="KW-0807">Transducer</keyword>
<keyword evidence="7" id="KW-1133">Transmembrane helix</keyword>
<evidence type="ECO:0000256" key="1">
    <source>
        <dbReference type="ARBA" id="ARBA00004370"/>
    </source>
</evidence>
<keyword evidence="5" id="KW-0175">Coiled coil</keyword>
<dbReference type="PANTHER" id="PTHR32089:SF112">
    <property type="entry name" value="LYSOZYME-LIKE PROTEIN-RELATED"/>
    <property type="match status" value="1"/>
</dbReference>
<dbReference type="OrthoDB" id="6376221at2"/>
<accession>A0A1Y0I3C2</accession>
<dbReference type="SUPFAM" id="SSF58104">
    <property type="entry name" value="Methyl-accepting chemotaxis protein (MCP) signaling domain"/>
    <property type="match status" value="1"/>
</dbReference>
<evidence type="ECO:0000256" key="2">
    <source>
        <dbReference type="ARBA" id="ARBA00023224"/>
    </source>
</evidence>
<keyword evidence="7" id="KW-0472">Membrane</keyword>
<feature type="domain" description="Methyl-accepting transducer" evidence="8">
    <location>
        <begin position="431"/>
        <end position="667"/>
    </location>
</feature>
<dbReference type="GO" id="GO:0007165">
    <property type="term" value="P:signal transduction"/>
    <property type="evidence" value="ECO:0007669"/>
    <property type="project" value="UniProtKB-KW"/>
</dbReference>
<dbReference type="RefSeq" id="WP_087460124.1">
    <property type="nucleotide sequence ID" value="NZ_CP021425.1"/>
</dbReference>
<feature type="coiled-coil region" evidence="5">
    <location>
        <begin position="502"/>
        <end position="529"/>
    </location>
</feature>
<evidence type="ECO:0000256" key="3">
    <source>
        <dbReference type="ARBA" id="ARBA00029447"/>
    </source>
</evidence>
<evidence type="ECO:0000256" key="6">
    <source>
        <dbReference type="SAM" id="MobiDB-lite"/>
    </source>
</evidence>
<dbReference type="Pfam" id="PF00672">
    <property type="entry name" value="HAMP"/>
    <property type="match status" value="1"/>
</dbReference>
<keyword evidence="11" id="KW-1185">Reference proteome</keyword>
<dbReference type="FunFam" id="1.10.287.950:FF:000001">
    <property type="entry name" value="Methyl-accepting chemotaxis sensory transducer"/>
    <property type="match status" value="1"/>
</dbReference>
<feature type="transmembrane region" description="Helical" evidence="7">
    <location>
        <begin position="350"/>
        <end position="371"/>
    </location>
</feature>
<dbReference type="Proteomes" id="UP000196027">
    <property type="component" value="Chromosome"/>
</dbReference>
<dbReference type="AlphaFoldDB" id="A0A1Y0I3C2"/>
<comment type="similarity">
    <text evidence="3">Belongs to the methyl-accepting chemotaxis (MCP) protein family.</text>
</comment>
<dbReference type="CDD" id="cd11386">
    <property type="entry name" value="MCP_signal"/>
    <property type="match status" value="1"/>
</dbReference>
<comment type="subcellular location">
    <subcellularLocation>
        <location evidence="1">Membrane</location>
    </subcellularLocation>
</comment>
<evidence type="ECO:0000313" key="11">
    <source>
        <dbReference type="Proteomes" id="UP000196027"/>
    </source>
</evidence>
<dbReference type="GO" id="GO:0006935">
    <property type="term" value="P:chemotaxis"/>
    <property type="evidence" value="ECO:0007669"/>
    <property type="project" value="UniProtKB-ARBA"/>
</dbReference>
<sequence>MNFLHKVSIKVLLVSWSLFAILALAIVSVVSVFSNEQLSRNTDVLINQVIPVEKANEASFAVVLKYLNRQSQLLIVEGADALAAIEDRTHLDREIQAPFDQIKIMLGEAGAQHSSALLQAYAQFIEADDDLLENTRSGLKLDQKTVVATGEIAQSIATLQSKAEAISGKVILSAKRTARAFRRDIEKVNDLNVMRDRSLLFLALDSSVVVKAAHSLKADLEALNAVAMRILLIENPDLLVGLRDNVVKQLFTNTRSELAVIESSEQRFAEEVAQQISGLEALESLISGPESLIALREAKLANLAARNAIHTRINESQSKILFALEQVSNFGGVIVNDAEAQSEATKQQNLFMQAFMGVAVVVVMLFMGAYIGRRINIPLEQLVGVMHRLSDGDLTQSIQQSKAQDEFGELIKEVHVTTDNLREMLRLVLDASGQISQASGSLAQTTKITNEGVQNQKKESELLATAMTEMAASVNEVASNASDTSQATQDASGKAEHGNLTVQETLEAMNLLSENIEKASEIVRHLERDTNKIGSVIDVIQGISEQTNLLALNAAIEAARAGESGRGFAVVADEVRALAKKTQDSTEEIQQVIGSIQSGTKSAVQAMEKSQQVGADCHDKAITAGNNLEEIVQQVDFINQRNLQIASSSEEQSSVTAEMHQNIVKINRIAEETAAASDTVEGNSDHLDVLARALKTILSRYKV</sequence>
<organism evidence="10 11">
    <name type="scientific">Oleiphilus messinensis</name>
    <dbReference type="NCBI Taxonomy" id="141451"/>
    <lineage>
        <taxon>Bacteria</taxon>
        <taxon>Pseudomonadati</taxon>
        <taxon>Pseudomonadota</taxon>
        <taxon>Gammaproteobacteria</taxon>
        <taxon>Oceanospirillales</taxon>
        <taxon>Oleiphilaceae</taxon>
        <taxon>Oleiphilus</taxon>
    </lineage>
</organism>
<dbReference type="CDD" id="cd06225">
    <property type="entry name" value="HAMP"/>
    <property type="match status" value="1"/>
</dbReference>
<evidence type="ECO:0000256" key="5">
    <source>
        <dbReference type="SAM" id="Coils"/>
    </source>
</evidence>
<dbReference type="PROSITE" id="PS50885">
    <property type="entry name" value="HAMP"/>
    <property type="match status" value="1"/>
</dbReference>
<dbReference type="KEGG" id="ome:OLMES_0885"/>
<gene>
    <name evidence="10" type="ORF">OLMES_0885</name>
</gene>
<evidence type="ECO:0000256" key="4">
    <source>
        <dbReference type="PROSITE-ProRule" id="PRU00284"/>
    </source>
</evidence>